<comment type="caution">
    <text evidence="8">The sequence shown here is derived from an EMBL/GenBank/DDBJ whole genome shotgun (WGS) entry which is preliminary data.</text>
</comment>
<dbReference type="InterPro" id="IPR036458">
    <property type="entry name" value="Na:dicarbo_symporter_sf"/>
</dbReference>
<dbReference type="GO" id="GO:0006835">
    <property type="term" value="P:dicarboxylic acid transport"/>
    <property type="evidence" value="ECO:0007669"/>
    <property type="project" value="TreeGrafter"/>
</dbReference>
<feature type="transmembrane region" description="Helical" evidence="7">
    <location>
        <begin position="319"/>
        <end position="343"/>
    </location>
</feature>
<proteinExistence type="predicted"/>
<evidence type="ECO:0000256" key="7">
    <source>
        <dbReference type="SAM" id="Phobius"/>
    </source>
</evidence>
<feature type="transmembrane region" description="Helical" evidence="7">
    <location>
        <begin position="176"/>
        <end position="194"/>
    </location>
</feature>
<sequence>MIDYKNSKMSACCIIVKYDGVNFVASSNKLTMFIVLFMIAGILCGAAVHEYASNDSITAWATNITLFTDIFLRLIKMVIAPLVFSTLTVGIMRMGETSTISRVGSKAMVWFISSSVLSILVGLLVVSLEHPGRGLNLTVPAGSVETGLAVSGMSLKNFIAHSIPTSIADAMSHNEILQIVVFSMFFGIAGASLGEKFNAPLVAALDVVSHIMLKVTGYVMLVAPLAIFAAISSVVATQGLGILLNYASFIGGYYVAILLTCLVLLSVGYMVLKKSTFTLLSMLKEPVLVAFTTSSSEAAYPKTLDVLTRFGCSRSIASFVLPIGYSFNLVGSMVYCSFASMFIAQAYNVHLTFSEIVVLMLTLMLASKGIAGVPRSALVVLAATIPSFNIPVAGILLLMGIDHFLDMGRSAINVLGNGIATAMLSKNEGELDAAAANTATEQETQVEA</sequence>
<protein>
    <submittedName>
        <fullName evidence="8">Na+/H+-dicarboxylate symporter</fullName>
    </submittedName>
</protein>
<evidence type="ECO:0000256" key="1">
    <source>
        <dbReference type="ARBA" id="ARBA00004651"/>
    </source>
</evidence>
<evidence type="ECO:0000313" key="8">
    <source>
        <dbReference type="EMBL" id="PWW07708.1"/>
    </source>
</evidence>
<evidence type="ECO:0000256" key="3">
    <source>
        <dbReference type="ARBA" id="ARBA00022475"/>
    </source>
</evidence>
<dbReference type="InterPro" id="IPR001991">
    <property type="entry name" value="Na-dicarboxylate_symporter"/>
</dbReference>
<dbReference type="GO" id="GO:0015293">
    <property type="term" value="F:symporter activity"/>
    <property type="evidence" value="ECO:0007669"/>
    <property type="project" value="UniProtKB-KW"/>
</dbReference>
<gene>
    <name evidence="8" type="ORF">DES37_108133</name>
</gene>
<dbReference type="PRINTS" id="PR00173">
    <property type="entry name" value="EDTRNSPORT"/>
</dbReference>
<evidence type="ECO:0000256" key="2">
    <source>
        <dbReference type="ARBA" id="ARBA00022448"/>
    </source>
</evidence>
<accession>A0A317PZH3</accession>
<evidence type="ECO:0000256" key="5">
    <source>
        <dbReference type="ARBA" id="ARBA00022989"/>
    </source>
</evidence>
<keyword evidence="5 7" id="KW-1133">Transmembrane helix</keyword>
<evidence type="ECO:0000256" key="6">
    <source>
        <dbReference type="ARBA" id="ARBA00023136"/>
    </source>
</evidence>
<dbReference type="GO" id="GO:0005886">
    <property type="term" value="C:plasma membrane"/>
    <property type="evidence" value="ECO:0007669"/>
    <property type="project" value="UniProtKB-SubCell"/>
</dbReference>
<dbReference type="SUPFAM" id="SSF118215">
    <property type="entry name" value="Proton glutamate symport protein"/>
    <property type="match status" value="1"/>
</dbReference>
<feature type="transmembrane region" description="Helical" evidence="7">
    <location>
        <begin position="378"/>
        <end position="401"/>
    </location>
</feature>
<organism evidence="8 9">
    <name type="scientific">Mangrovibacter plantisponsor</name>
    <dbReference type="NCBI Taxonomy" id="451513"/>
    <lineage>
        <taxon>Bacteria</taxon>
        <taxon>Pseudomonadati</taxon>
        <taxon>Pseudomonadota</taxon>
        <taxon>Gammaproteobacteria</taxon>
        <taxon>Enterobacterales</taxon>
        <taxon>Enterobacteriaceae</taxon>
        <taxon>Mangrovibacter</taxon>
    </lineage>
</organism>
<comment type="subcellular location">
    <subcellularLocation>
        <location evidence="1">Cell membrane</location>
        <topology evidence="1">Multi-pass membrane protein</topology>
    </subcellularLocation>
</comment>
<feature type="transmembrane region" description="Helical" evidence="7">
    <location>
        <begin position="107"/>
        <end position="128"/>
    </location>
</feature>
<keyword evidence="2" id="KW-0813">Transport</keyword>
<feature type="transmembrane region" description="Helical" evidence="7">
    <location>
        <begin position="71"/>
        <end position="95"/>
    </location>
</feature>
<keyword evidence="3" id="KW-1003">Cell membrane</keyword>
<name>A0A317PZH3_9ENTR</name>
<evidence type="ECO:0000313" key="9">
    <source>
        <dbReference type="Proteomes" id="UP000246744"/>
    </source>
</evidence>
<dbReference type="Gene3D" id="1.10.3860.10">
    <property type="entry name" value="Sodium:dicarboxylate symporter"/>
    <property type="match status" value="1"/>
</dbReference>
<feature type="transmembrane region" description="Helical" evidence="7">
    <location>
        <begin position="215"/>
        <end position="244"/>
    </location>
</feature>
<keyword evidence="9" id="KW-1185">Reference proteome</keyword>
<feature type="transmembrane region" description="Helical" evidence="7">
    <location>
        <begin position="250"/>
        <end position="272"/>
    </location>
</feature>
<keyword evidence="6 7" id="KW-0472">Membrane</keyword>
<reference evidence="8 9" key="1">
    <citation type="submission" date="2018-05" db="EMBL/GenBank/DDBJ databases">
        <title>Genomic Encyclopedia of Type Strains, Phase IV (KMG-IV): sequencing the most valuable type-strain genomes for metagenomic binning, comparative biology and taxonomic classification.</title>
        <authorList>
            <person name="Goeker M."/>
        </authorList>
    </citation>
    <scope>NUCLEOTIDE SEQUENCE [LARGE SCALE GENOMIC DNA]</scope>
    <source>
        <strain evidence="8 9">DSM 19579</strain>
    </source>
</reference>
<evidence type="ECO:0000256" key="4">
    <source>
        <dbReference type="ARBA" id="ARBA00022692"/>
    </source>
</evidence>
<dbReference type="PANTHER" id="PTHR42865:SF7">
    <property type="entry name" value="PROTON_GLUTAMATE-ASPARTATE SYMPORTER"/>
    <property type="match status" value="1"/>
</dbReference>
<dbReference type="Pfam" id="PF00375">
    <property type="entry name" value="SDF"/>
    <property type="match status" value="1"/>
</dbReference>
<dbReference type="PANTHER" id="PTHR42865">
    <property type="entry name" value="PROTON/GLUTAMATE-ASPARTATE SYMPORTER"/>
    <property type="match status" value="1"/>
</dbReference>
<feature type="transmembrane region" description="Helical" evidence="7">
    <location>
        <begin position="30"/>
        <end position="51"/>
    </location>
</feature>
<dbReference type="EMBL" id="QGTS01000008">
    <property type="protein sequence ID" value="PWW07708.1"/>
    <property type="molecule type" value="Genomic_DNA"/>
</dbReference>
<dbReference type="Proteomes" id="UP000246744">
    <property type="component" value="Unassembled WGS sequence"/>
</dbReference>
<dbReference type="AlphaFoldDB" id="A0A317PZH3"/>
<keyword evidence="4 7" id="KW-0812">Transmembrane</keyword>
<feature type="transmembrane region" description="Helical" evidence="7">
    <location>
        <begin position="349"/>
        <end position="366"/>
    </location>
</feature>